<keyword evidence="1" id="KW-0812">Transmembrane</keyword>
<keyword evidence="1" id="KW-0472">Membrane</keyword>
<dbReference type="Proteomes" id="UP000094444">
    <property type="component" value="Unassembled WGS sequence"/>
</dbReference>
<protein>
    <recommendedName>
        <fullName evidence="4">NAD dependent epimerase/dehydratase</fullName>
    </recommendedName>
</protein>
<dbReference type="PANTHER" id="PTHR36978">
    <property type="entry name" value="P-LOOP CONTAINING NUCLEOTIDE TRIPHOSPHATE HYDROLASE"/>
    <property type="match status" value="1"/>
</dbReference>
<comment type="caution">
    <text evidence="2">The sequence shown here is derived from an EMBL/GenBank/DDBJ whole genome shotgun (WGS) entry which is preliminary data.</text>
</comment>
<evidence type="ECO:0000256" key="1">
    <source>
        <dbReference type="SAM" id="Phobius"/>
    </source>
</evidence>
<keyword evidence="1" id="KW-1133">Transmembrane helix</keyword>
<dbReference type="InParanoid" id="A0A2P5HZ50"/>
<evidence type="ECO:0000313" key="2">
    <source>
        <dbReference type="EMBL" id="POS75527.1"/>
    </source>
</evidence>
<dbReference type="STRING" id="158607.A0A2P5HZ50"/>
<dbReference type="Pfam" id="PF17784">
    <property type="entry name" value="Sulfotransfer_4"/>
    <property type="match status" value="1"/>
</dbReference>
<evidence type="ECO:0000313" key="3">
    <source>
        <dbReference type="Proteomes" id="UP000094444"/>
    </source>
</evidence>
<evidence type="ECO:0008006" key="4">
    <source>
        <dbReference type="Google" id="ProtNLM"/>
    </source>
</evidence>
<dbReference type="InterPro" id="IPR040632">
    <property type="entry name" value="Sulfotransfer_4"/>
</dbReference>
<reference evidence="2" key="1">
    <citation type="submission" date="2017-09" db="EMBL/GenBank/DDBJ databases">
        <title>Polyketide synthases of a Diaporthe helianthi virulent isolate.</title>
        <authorList>
            <person name="Baroncelli R."/>
        </authorList>
    </citation>
    <scope>NUCLEOTIDE SEQUENCE [LARGE SCALE GENOMIC DNA]</scope>
    <source>
        <strain evidence="2">7/96</strain>
    </source>
</reference>
<dbReference type="SUPFAM" id="SSF52540">
    <property type="entry name" value="P-loop containing nucleoside triphosphate hydrolases"/>
    <property type="match status" value="1"/>
</dbReference>
<dbReference type="Gene3D" id="3.40.50.300">
    <property type="entry name" value="P-loop containing nucleotide triphosphate hydrolases"/>
    <property type="match status" value="1"/>
</dbReference>
<feature type="transmembrane region" description="Helical" evidence="1">
    <location>
        <begin position="288"/>
        <end position="310"/>
    </location>
</feature>
<dbReference type="InterPro" id="IPR027417">
    <property type="entry name" value="P-loop_NTPase"/>
</dbReference>
<accession>A0A2P5HZ50</accession>
<dbReference type="OrthoDB" id="408152at2759"/>
<organism evidence="2 3">
    <name type="scientific">Diaporthe helianthi</name>
    <dbReference type="NCBI Taxonomy" id="158607"/>
    <lineage>
        <taxon>Eukaryota</taxon>
        <taxon>Fungi</taxon>
        <taxon>Dikarya</taxon>
        <taxon>Ascomycota</taxon>
        <taxon>Pezizomycotina</taxon>
        <taxon>Sordariomycetes</taxon>
        <taxon>Sordariomycetidae</taxon>
        <taxon>Diaporthales</taxon>
        <taxon>Diaporthaceae</taxon>
        <taxon>Diaporthe</taxon>
    </lineage>
</organism>
<dbReference type="EMBL" id="MAVT02000475">
    <property type="protein sequence ID" value="POS75527.1"/>
    <property type="molecule type" value="Genomic_DNA"/>
</dbReference>
<sequence>MAGSSSEARGTPILVRDGTNIDRRQCRRVVPMKVLVLGLCRTGTTSVRTALRSLGYLETYHMRAASTETPRDCELWMQAIKAKWDGEGKFEREDWDQLLGHCQAVCDLPAAAFAPELIAAYPKAKVILTMRDPESWHKQVFPRQTTATSSISNVILITLMSGLLKLTTPPRSTAKTIYQGINDPTSQVVSHFDWAFSLYRPMLVALWDRLFEGDFENRGVDVFKRHYDQVRELVPPERLLEYDVSQGWGPLCEFLGEEAPQAPFPFTNTISDFQRGFRGHNTRKIRGAIIQAVLLVLAMACVWISFGYIAKWTEGI</sequence>
<name>A0A2P5HZ50_DIAHE</name>
<keyword evidence="3" id="KW-1185">Reference proteome</keyword>
<dbReference type="AlphaFoldDB" id="A0A2P5HZ50"/>
<gene>
    <name evidence="2" type="ORF">DHEL01_v206073</name>
</gene>
<dbReference type="PANTHER" id="PTHR36978:SF4">
    <property type="entry name" value="P-LOOP CONTAINING NUCLEOSIDE TRIPHOSPHATE HYDROLASE PROTEIN"/>
    <property type="match status" value="1"/>
</dbReference>
<proteinExistence type="predicted"/>